<reference evidence="2 3" key="1">
    <citation type="submission" date="2016-04" db="EMBL/GenBank/DDBJ databases">
        <title>Genome analyses suggest a sexual origin of heterokaryosis in a supposedly ancient asexual fungus.</title>
        <authorList>
            <person name="Ropars J."/>
            <person name="Sedzielewska K."/>
            <person name="Noel J."/>
            <person name="Charron P."/>
            <person name="Farinelli L."/>
            <person name="Marton T."/>
            <person name="Kruger M."/>
            <person name="Pelin A."/>
            <person name="Brachmann A."/>
            <person name="Corradi N."/>
        </authorList>
    </citation>
    <scope>NUCLEOTIDE SEQUENCE [LARGE SCALE GENOMIC DNA]</scope>
    <source>
        <strain evidence="2 3">A5</strain>
    </source>
</reference>
<accession>A0A2N0NGF9</accession>
<proteinExistence type="predicted"/>
<reference evidence="2 3" key="2">
    <citation type="submission" date="2017-09" db="EMBL/GenBank/DDBJ databases">
        <title>Extensive intraspecific genome diversity in a model arbuscular mycorrhizal fungus.</title>
        <authorList>
            <person name="Chen E.C."/>
            <person name="Morin E."/>
            <person name="Beaudet D."/>
            <person name="Noel J."/>
            <person name="Ndikumana S."/>
            <person name="Charron P."/>
            <person name="St-Onge C."/>
            <person name="Giorgi J."/>
            <person name="Grigoriev I.V."/>
            <person name="Roux C."/>
            <person name="Martin F.M."/>
            <person name="Corradi N."/>
        </authorList>
    </citation>
    <scope>NUCLEOTIDE SEQUENCE [LARGE SCALE GENOMIC DNA]</scope>
    <source>
        <strain evidence="2 3">A5</strain>
    </source>
</reference>
<gene>
    <name evidence="2" type="ORF">RhiirA5_440766</name>
</gene>
<evidence type="ECO:0000313" key="3">
    <source>
        <dbReference type="Proteomes" id="UP000232722"/>
    </source>
</evidence>
<comment type="caution">
    <text evidence="2">The sequence shown here is derived from an EMBL/GenBank/DDBJ whole genome shotgun (WGS) entry which is preliminary data.</text>
</comment>
<evidence type="ECO:0000313" key="2">
    <source>
        <dbReference type="EMBL" id="PKB93628.1"/>
    </source>
</evidence>
<sequence>MQISKKELEEEEYRKSQGEKKWEKKHSIQKAKGILLDGIRTLPYGHWQIGLYKCLMASEIAPEEAEERVMKKQYKMVNHKDIELAQVKVIKTALRKGKKYDNFAKNYEEYLKKL</sequence>
<protein>
    <submittedName>
        <fullName evidence="2">Uncharacterized protein</fullName>
    </submittedName>
</protein>
<evidence type="ECO:0000256" key="1">
    <source>
        <dbReference type="SAM" id="MobiDB-lite"/>
    </source>
</evidence>
<dbReference type="VEuPathDB" id="FungiDB:RhiirFUN_000465"/>
<dbReference type="Proteomes" id="UP000232722">
    <property type="component" value="Unassembled WGS sequence"/>
</dbReference>
<name>A0A2N0NGF9_9GLOM</name>
<dbReference type="EMBL" id="LLXJ01007606">
    <property type="protein sequence ID" value="PKB93628.1"/>
    <property type="molecule type" value="Genomic_DNA"/>
</dbReference>
<feature type="region of interest" description="Disordered" evidence="1">
    <location>
        <begin position="1"/>
        <end position="26"/>
    </location>
</feature>
<organism evidence="2 3">
    <name type="scientific">Rhizophagus irregularis</name>
    <dbReference type="NCBI Taxonomy" id="588596"/>
    <lineage>
        <taxon>Eukaryota</taxon>
        <taxon>Fungi</taxon>
        <taxon>Fungi incertae sedis</taxon>
        <taxon>Mucoromycota</taxon>
        <taxon>Glomeromycotina</taxon>
        <taxon>Glomeromycetes</taxon>
        <taxon>Glomerales</taxon>
        <taxon>Glomeraceae</taxon>
        <taxon>Rhizophagus</taxon>
    </lineage>
</organism>
<dbReference type="AlphaFoldDB" id="A0A2N0NGF9"/>